<protein>
    <submittedName>
        <fullName evidence="1">Uncharacterized protein</fullName>
    </submittedName>
</protein>
<organism evidence="1 2">
    <name type="scientific">Avena sativa</name>
    <name type="common">Oat</name>
    <dbReference type="NCBI Taxonomy" id="4498"/>
    <lineage>
        <taxon>Eukaryota</taxon>
        <taxon>Viridiplantae</taxon>
        <taxon>Streptophyta</taxon>
        <taxon>Embryophyta</taxon>
        <taxon>Tracheophyta</taxon>
        <taxon>Spermatophyta</taxon>
        <taxon>Magnoliopsida</taxon>
        <taxon>Liliopsida</taxon>
        <taxon>Poales</taxon>
        <taxon>Poaceae</taxon>
        <taxon>BOP clade</taxon>
        <taxon>Pooideae</taxon>
        <taxon>Poodae</taxon>
        <taxon>Poeae</taxon>
        <taxon>Poeae Chloroplast Group 1 (Aveneae type)</taxon>
        <taxon>Aveninae</taxon>
        <taxon>Avena</taxon>
    </lineage>
</organism>
<reference evidence="1" key="2">
    <citation type="submission" date="2025-09" db="UniProtKB">
        <authorList>
            <consortium name="EnsemblPlants"/>
        </authorList>
    </citation>
    <scope>IDENTIFICATION</scope>
</reference>
<name>A0ACD5V5D8_AVESA</name>
<dbReference type="EnsemblPlants" id="AVESA.00010b.r2.2DG0383030.1">
    <property type="protein sequence ID" value="AVESA.00010b.r2.2DG0383030.1.CDS"/>
    <property type="gene ID" value="AVESA.00010b.r2.2DG0383030"/>
</dbReference>
<evidence type="ECO:0000313" key="1">
    <source>
        <dbReference type="EnsemblPlants" id="AVESA.00010b.r2.2DG0383030.1.CDS"/>
    </source>
</evidence>
<proteinExistence type="predicted"/>
<evidence type="ECO:0000313" key="2">
    <source>
        <dbReference type="Proteomes" id="UP001732700"/>
    </source>
</evidence>
<reference evidence="1" key="1">
    <citation type="submission" date="2021-05" db="EMBL/GenBank/DDBJ databases">
        <authorList>
            <person name="Scholz U."/>
            <person name="Mascher M."/>
            <person name="Fiebig A."/>
        </authorList>
    </citation>
    <scope>NUCLEOTIDE SEQUENCE [LARGE SCALE GENOMIC DNA]</scope>
</reference>
<sequence>MILLLMLNTWHICSRMSPQMARLKDPLRLSMIQHWRSMGRKLQSQAKGILKIFLGVTLELNMLLNLLVFLQPSRKHRYMCLYSISLGDARKVAISAPSADAPMFLVGVNEMSCDPKMKVVSNASCTNNFPTSAKVVYEGFGTIEGLMTTVYAMIGQKTVDVQEGICPSPLSEHLVLSRGQSSASASSSVAGASEVKKDKEEESTQQVVEGVNLPPEIILEILSRLPARFINRFLAMSKSWHTVISSDKKLRQAFAGFFYHTYDFFRKPRIMRCFASIYGQQTNPSLDFLPKYWGCNLVDTCQDLLCHCNKTPDSSGESSYIVCNPATRRWVELPPSPTRGKIPGWAARLGFDPAVSPHFHVFEFLDEAEVLTISGVNIYSSEVARWMQHKSRWNHAVGLPTDSRSVFVNDRLHLVTHKAELVSVDTKGEAWRVFSGLTVQFIGLSQGSLHCVTARSDANVIVLCLEVYDSNTWFCKLDISKRQLCDNLGEDWRIIGIHPDYDNLFLATADDTKLASCRMELQQLRHIIDLEEEAQGQYFPYVPIFSEESPGLQSRQ</sequence>
<accession>A0ACD5V5D8</accession>
<dbReference type="Proteomes" id="UP001732700">
    <property type="component" value="Chromosome 2D"/>
</dbReference>
<keyword evidence="2" id="KW-1185">Reference proteome</keyword>